<evidence type="ECO:0000256" key="11">
    <source>
        <dbReference type="HAMAP-Rule" id="MF_00022"/>
    </source>
</evidence>
<comment type="subunit">
    <text evidence="3 11">Monomer.</text>
</comment>
<dbReference type="SUPFAM" id="SSF52374">
    <property type="entry name" value="Nucleotidylyl transferase"/>
    <property type="match status" value="1"/>
</dbReference>
<dbReference type="FunFam" id="1.10.10.350:FF:000002">
    <property type="entry name" value="Glutamate--tRNA ligase"/>
    <property type="match status" value="1"/>
</dbReference>
<evidence type="ECO:0000259" key="12">
    <source>
        <dbReference type="Pfam" id="PF00749"/>
    </source>
</evidence>
<dbReference type="Pfam" id="PF19269">
    <property type="entry name" value="Anticodon_2"/>
    <property type="match status" value="1"/>
</dbReference>
<feature type="domain" description="Aminoacyl-tRNA synthetase class I anticodon-binding" evidence="13">
    <location>
        <begin position="331"/>
        <end position="478"/>
    </location>
</feature>
<evidence type="ECO:0000313" key="15">
    <source>
        <dbReference type="Proteomes" id="UP000184010"/>
    </source>
</evidence>
<dbReference type="PANTHER" id="PTHR43311">
    <property type="entry name" value="GLUTAMATE--TRNA LIGASE"/>
    <property type="match status" value="1"/>
</dbReference>
<dbReference type="InterPro" id="IPR020058">
    <property type="entry name" value="Glu/Gln-tRNA-synth_Ib_cat-dom"/>
</dbReference>
<keyword evidence="4 11" id="KW-0963">Cytoplasm</keyword>
<dbReference type="GO" id="GO:0005829">
    <property type="term" value="C:cytosol"/>
    <property type="evidence" value="ECO:0007669"/>
    <property type="project" value="TreeGrafter"/>
</dbReference>
<dbReference type="GO" id="GO:0000049">
    <property type="term" value="F:tRNA binding"/>
    <property type="evidence" value="ECO:0007669"/>
    <property type="project" value="InterPro"/>
</dbReference>
<dbReference type="InterPro" id="IPR033910">
    <property type="entry name" value="GluRS_core"/>
</dbReference>
<dbReference type="CDD" id="cd00808">
    <property type="entry name" value="GluRS_core"/>
    <property type="match status" value="1"/>
</dbReference>
<dbReference type="STRING" id="1121395.SAMN02745215_00473"/>
<dbReference type="AlphaFoldDB" id="A0A1M7S3L1"/>
<dbReference type="GO" id="GO:0004818">
    <property type="term" value="F:glutamate-tRNA ligase activity"/>
    <property type="evidence" value="ECO:0007669"/>
    <property type="project" value="UniProtKB-UniRule"/>
</dbReference>
<dbReference type="Pfam" id="PF00749">
    <property type="entry name" value="tRNA-synt_1c"/>
    <property type="match status" value="1"/>
</dbReference>
<keyword evidence="15" id="KW-1185">Reference proteome</keyword>
<comment type="function">
    <text evidence="11">Catalyzes the attachment of glutamate to tRNA(Glu) in a two-step reaction: glutamate is first activated by ATP to form Glu-AMP and then transferred to the acceptor end of tRNA(Glu).</text>
</comment>
<evidence type="ECO:0000256" key="8">
    <source>
        <dbReference type="ARBA" id="ARBA00022917"/>
    </source>
</evidence>
<dbReference type="NCBIfam" id="TIGR00464">
    <property type="entry name" value="gltX_bact"/>
    <property type="match status" value="1"/>
</dbReference>
<dbReference type="GO" id="GO:0005524">
    <property type="term" value="F:ATP binding"/>
    <property type="evidence" value="ECO:0007669"/>
    <property type="project" value="UniProtKB-UniRule"/>
</dbReference>
<proteinExistence type="inferred from homology"/>
<dbReference type="PRINTS" id="PR00987">
    <property type="entry name" value="TRNASYNTHGLU"/>
</dbReference>
<feature type="short sequence motif" description="'KMSKS' region" evidence="11">
    <location>
        <begin position="249"/>
        <end position="253"/>
    </location>
</feature>
<evidence type="ECO:0000256" key="3">
    <source>
        <dbReference type="ARBA" id="ARBA00011245"/>
    </source>
</evidence>
<evidence type="ECO:0000256" key="7">
    <source>
        <dbReference type="ARBA" id="ARBA00022840"/>
    </source>
</evidence>
<protein>
    <recommendedName>
        <fullName evidence="11">Glutamate--tRNA ligase</fullName>
        <ecNumber evidence="11">6.1.1.17</ecNumber>
    </recommendedName>
    <alternativeName>
        <fullName evidence="11">Glutamyl-tRNA synthetase</fullName>
        <shortName evidence="11">GluRS</shortName>
    </alternativeName>
</protein>
<feature type="binding site" evidence="11">
    <location>
        <position position="252"/>
    </location>
    <ligand>
        <name>ATP</name>
        <dbReference type="ChEBI" id="CHEBI:30616"/>
    </ligand>
</feature>
<dbReference type="InterPro" id="IPR000924">
    <property type="entry name" value="Glu/Gln-tRNA-synth"/>
</dbReference>
<dbReference type="InterPro" id="IPR045462">
    <property type="entry name" value="aa-tRNA-synth_I_cd-bd"/>
</dbReference>
<dbReference type="PANTHER" id="PTHR43311:SF2">
    <property type="entry name" value="GLUTAMATE--TRNA LIGASE, MITOCHONDRIAL-RELATED"/>
    <property type="match status" value="1"/>
</dbReference>
<evidence type="ECO:0000259" key="13">
    <source>
        <dbReference type="Pfam" id="PF19269"/>
    </source>
</evidence>
<feature type="domain" description="Glutamyl/glutaminyl-tRNA synthetase class Ib catalytic" evidence="12">
    <location>
        <begin position="2"/>
        <end position="317"/>
    </location>
</feature>
<evidence type="ECO:0000256" key="4">
    <source>
        <dbReference type="ARBA" id="ARBA00022490"/>
    </source>
</evidence>
<dbReference type="FunFam" id="3.40.50.620:FF:000007">
    <property type="entry name" value="Glutamate--tRNA ligase"/>
    <property type="match status" value="1"/>
</dbReference>
<comment type="cofactor">
    <cofactor evidence="11">
        <name>Zn(2+)</name>
        <dbReference type="ChEBI" id="CHEBI:29105"/>
    </cofactor>
    <text evidence="11">Binds 1 zinc ion per subunit.</text>
</comment>
<keyword evidence="7 11" id="KW-0067">ATP-binding</keyword>
<dbReference type="InterPro" id="IPR004527">
    <property type="entry name" value="Glu-tRNA-ligase_bac/mito"/>
</dbReference>
<keyword evidence="8 11" id="KW-0648">Protein biosynthesis</keyword>
<dbReference type="RefSeq" id="WP_072771073.1">
    <property type="nucleotide sequence ID" value="NZ_FRDN01000003.1"/>
</dbReference>
<dbReference type="Gene3D" id="1.10.10.350">
    <property type="match status" value="1"/>
</dbReference>
<gene>
    <name evidence="11" type="primary">gltX</name>
    <name evidence="14" type="ORF">SAMN02745215_00473</name>
</gene>
<evidence type="ECO:0000256" key="5">
    <source>
        <dbReference type="ARBA" id="ARBA00022598"/>
    </source>
</evidence>
<evidence type="ECO:0000313" key="14">
    <source>
        <dbReference type="EMBL" id="SHN52984.1"/>
    </source>
</evidence>
<keyword evidence="11" id="KW-0479">Metal-binding</keyword>
<dbReference type="PROSITE" id="PS00178">
    <property type="entry name" value="AA_TRNA_LIGASE_I"/>
    <property type="match status" value="1"/>
</dbReference>
<comment type="catalytic activity">
    <reaction evidence="10 11">
        <text>tRNA(Glu) + L-glutamate + ATP = L-glutamyl-tRNA(Glu) + AMP + diphosphate</text>
        <dbReference type="Rhea" id="RHEA:23540"/>
        <dbReference type="Rhea" id="RHEA-COMP:9663"/>
        <dbReference type="Rhea" id="RHEA-COMP:9680"/>
        <dbReference type="ChEBI" id="CHEBI:29985"/>
        <dbReference type="ChEBI" id="CHEBI:30616"/>
        <dbReference type="ChEBI" id="CHEBI:33019"/>
        <dbReference type="ChEBI" id="CHEBI:78442"/>
        <dbReference type="ChEBI" id="CHEBI:78520"/>
        <dbReference type="ChEBI" id="CHEBI:456215"/>
        <dbReference type="EC" id="6.1.1.17"/>
    </reaction>
</comment>
<evidence type="ECO:0000256" key="6">
    <source>
        <dbReference type="ARBA" id="ARBA00022741"/>
    </source>
</evidence>
<feature type="binding site" evidence="11">
    <location>
        <position position="134"/>
    </location>
    <ligand>
        <name>Zn(2+)</name>
        <dbReference type="ChEBI" id="CHEBI:29105"/>
    </ligand>
</feature>
<comment type="similarity">
    <text evidence="2 11">Belongs to the class-I aminoacyl-tRNA synthetase family. Glutamate--tRNA ligase type 1 subfamily.</text>
</comment>
<dbReference type="Proteomes" id="UP000184010">
    <property type="component" value="Unassembled WGS sequence"/>
</dbReference>
<feature type="binding site" evidence="11">
    <location>
        <position position="107"/>
    </location>
    <ligand>
        <name>Zn(2+)</name>
        <dbReference type="ChEBI" id="CHEBI:29105"/>
    </ligand>
</feature>
<dbReference type="GO" id="GO:0006424">
    <property type="term" value="P:glutamyl-tRNA aminoacylation"/>
    <property type="evidence" value="ECO:0007669"/>
    <property type="project" value="UniProtKB-UniRule"/>
</dbReference>
<accession>A0A1M7S3L1</accession>
<name>A0A1M7S3L1_9FIRM</name>
<dbReference type="InterPro" id="IPR008925">
    <property type="entry name" value="aa_tRNA-synth_I_cd-bd_sf"/>
</dbReference>
<feature type="binding site" evidence="11">
    <location>
        <position position="132"/>
    </location>
    <ligand>
        <name>Zn(2+)</name>
        <dbReference type="ChEBI" id="CHEBI:29105"/>
    </ligand>
</feature>
<feature type="binding site" evidence="11">
    <location>
        <position position="105"/>
    </location>
    <ligand>
        <name>Zn(2+)</name>
        <dbReference type="ChEBI" id="CHEBI:29105"/>
    </ligand>
</feature>
<keyword evidence="6 11" id="KW-0547">Nucleotide-binding</keyword>
<dbReference type="InterPro" id="IPR001412">
    <property type="entry name" value="aa-tRNA-synth_I_CS"/>
</dbReference>
<sequence length="488" mass="54881">MLKVRFAPSPTGPLHIGGARSALFNYLLARREDGVFIVRSEDTDLERSSRESEHNIMEALRWLNIQWDEGLEVGGDNGPYRQTERLALYQDYTDRLLASGDAYYCYCSEEELEQERQDLMAKGDTPRYLGKCRHLPAEERQTYEAAGRKPVVRFRVPEGRQILINDRVRGEVVFDSDGIGDYVIVKSDGIPTYNFAVVIDDTTMNITHVIRGEEHLSNTPRQVLIYQALGLPTPEFAHISLILNTEGKKMSKRDGDTAVIDYQAKGYLPEAVVNFIALMGWSPPGEEEFFTLEEMTQAFSLERVSKSPAVFDLNKLNYMNAHYIKQADPERLTDLAVPYLREMGAISQGTLSEGERAWVTHYVQAIINHLSYMAQVKDFVHYVQGGEAPAPEGEALEILQGEQVPAVLDLFVEKLKSLEAIRVDTVKPLFKQITKETKLGGKQVFMPIRIALTGQMHGPELYDIVPLLGLENVLSRLAGTKALLAGSR</sequence>
<dbReference type="EC" id="6.1.1.17" evidence="11"/>
<dbReference type="SUPFAM" id="SSF48163">
    <property type="entry name" value="An anticodon-binding domain of class I aminoacyl-tRNA synthetases"/>
    <property type="match status" value="1"/>
</dbReference>
<evidence type="ECO:0000256" key="2">
    <source>
        <dbReference type="ARBA" id="ARBA00007894"/>
    </source>
</evidence>
<feature type="short sequence motif" description="'HIGH' region" evidence="11">
    <location>
        <begin position="8"/>
        <end position="18"/>
    </location>
</feature>
<dbReference type="GO" id="GO:0008270">
    <property type="term" value="F:zinc ion binding"/>
    <property type="evidence" value="ECO:0007669"/>
    <property type="project" value="UniProtKB-UniRule"/>
</dbReference>
<dbReference type="InterPro" id="IPR014729">
    <property type="entry name" value="Rossmann-like_a/b/a_fold"/>
</dbReference>
<dbReference type="EMBL" id="FRDN01000003">
    <property type="protein sequence ID" value="SHN52984.1"/>
    <property type="molecule type" value="Genomic_DNA"/>
</dbReference>
<keyword evidence="11" id="KW-0862">Zinc</keyword>
<reference evidence="15" key="1">
    <citation type="submission" date="2016-12" db="EMBL/GenBank/DDBJ databases">
        <authorList>
            <person name="Varghese N."/>
            <person name="Submissions S."/>
        </authorList>
    </citation>
    <scope>NUCLEOTIDE SEQUENCE [LARGE SCALE GENOMIC DNA]</scope>
    <source>
        <strain evidence="15">DSM 11544</strain>
    </source>
</reference>
<organism evidence="14 15">
    <name type="scientific">Desulfitobacterium chlororespirans DSM 11544</name>
    <dbReference type="NCBI Taxonomy" id="1121395"/>
    <lineage>
        <taxon>Bacteria</taxon>
        <taxon>Bacillati</taxon>
        <taxon>Bacillota</taxon>
        <taxon>Clostridia</taxon>
        <taxon>Eubacteriales</taxon>
        <taxon>Desulfitobacteriaceae</taxon>
        <taxon>Desulfitobacterium</taxon>
    </lineage>
</organism>
<keyword evidence="5 11" id="KW-0436">Ligase</keyword>
<dbReference type="InterPro" id="IPR049940">
    <property type="entry name" value="GluQ/Sye"/>
</dbReference>
<evidence type="ECO:0000256" key="1">
    <source>
        <dbReference type="ARBA" id="ARBA00004496"/>
    </source>
</evidence>
<dbReference type="Gene3D" id="3.40.50.620">
    <property type="entry name" value="HUPs"/>
    <property type="match status" value="1"/>
</dbReference>
<dbReference type="HAMAP" id="MF_00022">
    <property type="entry name" value="Glu_tRNA_synth_type1"/>
    <property type="match status" value="1"/>
</dbReference>
<keyword evidence="9 11" id="KW-0030">Aminoacyl-tRNA synthetase</keyword>
<evidence type="ECO:0000256" key="10">
    <source>
        <dbReference type="ARBA" id="ARBA00048351"/>
    </source>
</evidence>
<comment type="subcellular location">
    <subcellularLocation>
        <location evidence="1 11">Cytoplasm</location>
    </subcellularLocation>
</comment>
<evidence type="ECO:0000256" key="9">
    <source>
        <dbReference type="ARBA" id="ARBA00023146"/>
    </source>
</evidence>
<dbReference type="InterPro" id="IPR020751">
    <property type="entry name" value="aa-tRNA-synth_I_codon-bd_sub2"/>
</dbReference>